<gene>
    <name evidence="1" type="ORF">AV530_010881</name>
</gene>
<protein>
    <submittedName>
        <fullName evidence="1">Uncharacterized protein</fullName>
    </submittedName>
</protein>
<organism evidence="1 2">
    <name type="scientific">Patagioenas fasciata monilis</name>
    <dbReference type="NCBI Taxonomy" id="372326"/>
    <lineage>
        <taxon>Eukaryota</taxon>
        <taxon>Metazoa</taxon>
        <taxon>Chordata</taxon>
        <taxon>Craniata</taxon>
        <taxon>Vertebrata</taxon>
        <taxon>Euteleostomi</taxon>
        <taxon>Archelosauria</taxon>
        <taxon>Archosauria</taxon>
        <taxon>Dinosauria</taxon>
        <taxon>Saurischia</taxon>
        <taxon>Theropoda</taxon>
        <taxon>Coelurosauria</taxon>
        <taxon>Aves</taxon>
        <taxon>Neognathae</taxon>
        <taxon>Neoaves</taxon>
        <taxon>Columbimorphae</taxon>
        <taxon>Columbiformes</taxon>
        <taxon>Columbidae</taxon>
        <taxon>Patagioenas</taxon>
    </lineage>
</organism>
<evidence type="ECO:0000313" key="2">
    <source>
        <dbReference type="Proteomes" id="UP000190648"/>
    </source>
</evidence>
<dbReference type="AlphaFoldDB" id="A0A1V4K832"/>
<dbReference type="Proteomes" id="UP000190648">
    <property type="component" value="Unassembled WGS sequence"/>
</dbReference>
<dbReference type="EMBL" id="LSYS01004200">
    <property type="protein sequence ID" value="OPJ80609.1"/>
    <property type="molecule type" value="Genomic_DNA"/>
</dbReference>
<evidence type="ECO:0000313" key="1">
    <source>
        <dbReference type="EMBL" id="OPJ80609.1"/>
    </source>
</evidence>
<sequence length="71" mass="8098">MVSQKSSRRKAAHSESLETLKETDLIFSEILQLQETTECFNSFLTQEIEELMRGDALLAVILTIWSPSQQP</sequence>
<comment type="caution">
    <text evidence="1">The sequence shown here is derived from an EMBL/GenBank/DDBJ whole genome shotgun (WGS) entry which is preliminary data.</text>
</comment>
<keyword evidence="2" id="KW-1185">Reference proteome</keyword>
<name>A0A1V4K832_PATFA</name>
<reference evidence="1 2" key="1">
    <citation type="submission" date="2016-02" db="EMBL/GenBank/DDBJ databases">
        <title>Band-tailed pigeon sequencing and assembly.</title>
        <authorList>
            <person name="Soares A.E."/>
            <person name="Novak B.J."/>
            <person name="Rice E.S."/>
            <person name="O'Connell B."/>
            <person name="Chang D."/>
            <person name="Weber S."/>
            <person name="Shapiro B."/>
        </authorList>
    </citation>
    <scope>NUCLEOTIDE SEQUENCE [LARGE SCALE GENOMIC DNA]</scope>
    <source>
        <strain evidence="1">BTP2013</strain>
        <tissue evidence="1">Blood</tissue>
    </source>
</reference>
<proteinExistence type="predicted"/>
<accession>A0A1V4K832</accession>